<dbReference type="KEGG" id="sto:STK_13255"/>
<keyword evidence="3" id="KW-1185">Reference proteome</keyword>
<reference evidence="3" key="1">
    <citation type="journal article" date="2001" name="DNA Res.">
        <title>Complete genome sequence of an aerobic thermoacidophilic Crenarchaeon, Sulfolobus tokodaii strain7.</title>
        <authorList>
            <person name="Kawarabayasi Y."/>
            <person name="Hino Y."/>
            <person name="Horikawa H."/>
            <person name="Jin-no K."/>
            <person name="Takahashi M."/>
            <person name="Sekine M."/>
            <person name="Baba S."/>
            <person name="Ankai A."/>
            <person name="Kosugi H."/>
            <person name="Hosoyama A."/>
            <person name="Fukui S."/>
            <person name="Nagai Y."/>
            <person name="Nishijima K."/>
            <person name="Otsuka R."/>
            <person name="Nakazawa H."/>
            <person name="Takamiya M."/>
            <person name="Kato Y."/>
            <person name="Yoshizawa T."/>
            <person name="Tanaka T."/>
            <person name="Kudoh Y."/>
            <person name="Yamazaki J."/>
            <person name="Kushida N."/>
            <person name="Oguchi A."/>
            <person name="Aoki K."/>
            <person name="Masuda S."/>
            <person name="Yanagii M."/>
            <person name="Nishimura M."/>
            <person name="Yamagishi A."/>
            <person name="Oshima T."/>
            <person name="Kikuchi H."/>
        </authorList>
    </citation>
    <scope>NUCLEOTIDE SEQUENCE [LARGE SCALE GENOMIC DNA]</scope>
    <source>
        <strain evidence="3">DSM 16993 / JCM 10545 / NBRC 100140 / 7</strain>
    </source>
</reference>
<evidence type="ECO:0000256" key="1">
    <source>
        <dbReference type="SAM" id="Phobius"/>
    </source>
</evidence>
<evidence type="ECO:0000313" key="2">
    <source>
        <dbReference type="EMBL" id="BAK54531.1"/>
    </source>
</evidence>
<feature type="transmembrane region" description="Helical" evidence="1">
    <location>
        <begin position="50"/>
        <end position="69"/>
    </location>
</feature>
<keyword evidence="1" id="KW-1133">Transmembrane helix</keyword>
<gene>
    <name evidence="2" type="ordered locus">STK_13255</name>
</gene>
<sequence>MVQAIAHILAITIFQADPSLATQYATLISYLIPLTAVYIILVFASALKKILGYIIVAGWGFIILMLVLAKV</sequence>
<keyword evidence="1" id="KW-0472">Membrane</keyword>
<feature type="transmembrane region" description="Helical" evidence="1">
    <location>
        <begin position="24"/>
        <end position="43"/>
    </location>
</feature>
<proteinExistence type="predicted"/>
<dbReference type="STRING" id="273063.STK_13255"/>
<dbReference type="Proteomes" id="UP000001015">
    <property type="component" value="Chromosome"/>
</dbReference>
<protein>
    <submittedName>
        <fullName evidence="2">Uncharacterized protein</fullName>
    </submittedName>
</protein>
<evidence type="ECO:0000313" key="3">
    <source>
        <dbReference type="Proteomes" id="UP000001015"/>
    </source>
</evidence>
<dbReference type="AlphaFoldDB" id="F9VP23"/>
<name>F9VP23_SULTO</name>
<dbReference type="EMBL" id="BA000023">
    <property type="protein sequence ID" value="BAK54531.1"/>
    <property type="molecule type" value="Genomic_DNA"/>
</dbReference>
<keyword evidence="1" id="KW-0812">Transmembrane</keyword>
<accession>F9VP23</accession>
<dbReference type="eggNOG" id="arCOG08088">
    <property type="taxonomic scope" value="Archaea"/>
</dbReference>
<organism evidence="2 3">
    <name type="scientific">Sulfurisphaera tokodaii (strain DSM 16993 / JCM 10545 / NBRC 100140 / 7)</name>
    <name type="common">Sulfolobus tokodaii</name>
    <dbReference type="NCBI Taxonomy" id="273063"/>
    <lineage>
        <taxon>Archaea</taxon>
        <taxon>Thermoproteota</taxon>
        <taxon>Thermoprotei</taxon>
        <taxon>Sulfolobales</taxon>
        <taxon>Sulfolobaceae</taxon>
        <taxon>Sulfurisphaera</taxon>
    </lineage>
</organism>